<protein>
    <submittedName>
        <fullName evidence="2">Uncharacterized protein</fullName>
    </submittedName>
</protein>
<gene>
    <name evidence="2" type="ORF">PBY51_021285</name>
</gene>
<accession>A0AAN8AKR3</accession>
<evidence type="ECO:0000256" key="1">
    <source>
        <dbReference type="SAM" id="MobiDB-lite"/>
    </source>
</evidence>
<evidence type="ECO:0000313" key="3">
    <source>
        <dbReference type="Proteomes" id="UP001346869"/>
    </source>
</evidence>
<dbReference type="EMBL" id="JAUZQC010000014">
    <property type="protein sequence ID" value="KAK5859754.1"/>
    <property type="molecule type" value="Genomic_DNA"/>
</dbReference>
<organism evidence="2 3">
    <name type="scientific">Eleginops maclovinus</name>
    <name type="common">Patagonian blennie</name>
    <name type="synonym">Eleginus maclovinus</name>
    <dbReference type="NCBI Taxonomy" id="56733"/>
    <lineage>
        <taxon>Eukaryota</taxon>
        <taxon>Metazoa</taxon>
        <taxon>Chordata</taxon>
        <taxon>Craniata</taxon>
        <taxon>Vertebrata</taxon>
        <taxon>Euteleostomi</taxon>
        <taxon>Actinopterygii</taxon>
        <taxon>Neopterygii</taxon>
        <taxon>Teleostei</taxon>
        <taxon>Neoteleostei</taxon>
        <taxon>Acanthomorphata</taxon>
        <taxon>Eupercaria</taxon>
        <taxon>Perciformes</taxon>
        <taxon>Notothenioidei</taxon>
        <taxon>Eleginopidae</taxon>
        <taxon>Eleginops</taxon>
    </lineage>
</organism>
<dbReference type="Proteomes" id="UP001346869">
    <property type="component" value="Unassembled WGS sequence"/>
</dbReference>
<reference evidence="2 3" key="1">
    <citation type="journal article" date="2023" name="Genes (Basel)">
        <title>Chromosome-Level Genome Assembly and Circadian Gene Repertoire of the Patagonia Blennie Eleginops maclovinus-The Closest Ancestral Proxy of Antarctic Cryonotothenioids.</title>
        <authorList>
            <person name="Cheng C.C."/>
            <person name="Rivera-Colon A.G."/>
            <person name="Minhas B.F."/>
            <person name="Wilson L."/>
            <person name="Rayamajhi N."/>
            <person name="Vargas-Chacoff L."/>
            <person name="Catchen J.M."/>
        </authorList>
    </citation>
    <scope>NUCLEOTIDE SEQUENCE [LARGE SCALE GENOMIC DNA]</scope>
    <source>
        <strain evidence="2">JMC-PN-2008</strain>
    </source>
</reference>
<proteinExistence type="predicted"/>
<dbReference type="AlphaFoldDB" id="A0AAN8AKR3"/>
<reference evidence="2 3" key="2">
    <citation type="journal article" date="2023" name="Mol. Biol. Evol.">
        <title>Genomics of Secondarily Temperate Adaptation in the Only Non-Antarctic Icefish.</title>
        <authorList>
            <person name="Rivera-Colon A.G."/>
            <person name="Rayamajhi N."/>
            <person name="Minhas B.F."/>
            <person name="Madrigal G."/>
            <person name="Bilyk K.T."/>
            <person name="Yoon V."/>
            <person name="Hune M."/>
            <person name="Gregory S."/>
            <person name="Cheng C.H.C."/>
            <person name="Catchen J.M."/>
        </authorList>
    </citation>
    <scope>NUCLEOTIDE SEQUENCE [LARGE SCALE GENOMIC DNA]</scope>
    <source>
        <strain evidence="2">JMC-PN-2008</strain>
    </source>
</reference>
<evidence type="ECO:0000313" key="2">
    <source>
        <dbReference type="EMBL" id="KAK5859754.1"/>
    </source>
</evidence>
<feature type="region of interest" description="Disordered" evidence="1">
    <location>
        <begin position="1"/>
        <end position="33"/>
    </location>
</feature>
<keyword evidence="3" id="KW-1185">Reference proteome</keyword>
<sequence>MKSRQQKADSANSAASKKGASSTTDIDVPPLSSDSVEKIMTAIKLLGTKMDTQKAALRQEVVSIRLELQTTVSSLQSANAQNTKCIDDLEQSSTEWSSTVMTRLDSGHRTLAPKSKEGEA</sequence>
<name>A0AAN8AKR3_ELEMC</name>
<comment type="caution">
    <text evidence="2">The sequence shown here is derived from an EMBL/GenBank/DDBJ whole genome shotgun (WGS) entry which is preliminary data.</text>
</comment>
<feature type="compositionally biased region" description="Low complexity" evidence="1">
    <location>
        <begin position="8"/>
        <end position="22"/>
    </location>
</feature>